<dbReference type="EMBL" id="JABBXD010000004">
    <property type="protein sequence ID" value="MBD3586006.1"/>
    <property type="molecule type" value="Genomic_DNA"/>
</dbReference>
<evidence type="ECO:0000259" key="4">
    <source>
        <dbReference type="Pfam" id="PF01420"/>
    </source>
</evidence>
<dbReference type="InterPro" id="IPR044946">
    <property type="entry name" value="Restrct_endonuc_typeI_TRD_sf"/>
</dbReference>
<dbReference type="Proteomes" id="UP000624419">
    <property type="component" value="Unassembled WGS sequence"/>
</dbReference>
<dbReference type="InterPro" id="IPR052021">
    <property type="entry name" value="Type-I_RS_S_subunit"/>
</dbReference>
<keyword evidence="2" id="KW-0680">Restriction system</keyword>
<keyword evidence="3" id="KW-0238">DNA-binding</keyword>
<dbReference type="SUPFAM" id="SSF116734">
    <property type="entry name" value="DNA methylase specificity domain"/>
    <property type="match status" value="2"/>
</dbReference>
<evidence type="ECO:0000256" key="2">
    <source>
        <dbReference type="ARBA" id="ARBA00022747"/>
    </source>
</evidence>
<evidence type="ECO:0000313" key="6">
    <source>
        <dbReference type="Proteomes" id="UP000624419"/>
    </source>
</evidence>
<organism evidence="5 6">
    <name type="scientific">Salinimonas profundi</name>
    <dbReference type="NCBI Taxonomy" id="2729140"/>
    <lineage>
        <taxon>Bacteria</taxon>
        <taxon>Pseudomonadati</taxon>
        <taxon>Pseudomonadota</taxon>
        <taxon>Gammaproteobacteria</taxon>
        <taxon>Alteromonadales</taxon>
        <taxon>Alteromonadaceae</taxon>
        <taxon>Alteromonas/Salinimonas group</taxon>
        <taxon>Salinimonas</taxon>
    </lineage>
</organism>
<feature type="domain" description="Type I restriction modification DNA specificity" evidence="4">
    <location>
        <begin position="2"/>
        <end position="156"/>
    </location>
</feature>
<dbReference type="PANTHER" id="PTHR30408:SF12">
    <property type="entry name" value="TYPE I RESTRICTION ENZYME MJAVIII SPECIFICITY SUBUNIT"/>
    <property type="match status" value="1"/>
</dbReference>
<evidence type="ECO:0000256" key="1">
    <source>
        <dbReference type="ARBA" id="ARBA00010923"/>
    </source>
</evidence>
<name>A0ABR8LID7_9ALTE</name>
<comment type="similarity">
    <text evidence="1">Belongs to the type-I restriction system S methylase family.</text>
</comment>
<gene>
    <name evidence="5" type="ORF">HHX48_09680</name>
</gene>
<accession>A0ABR8LID7</accession>
<dbReference type="CDD" id="cd17267">
    <property type="entry name" value="RMtype1_S_EcoAO83I-TRD1-CR1_like"/>
    <property type="match status" value="1"/>
</dbReference>
<dbReference type="Gene3D" id="3.90.220.20">
    <property type="entry name" value="DNA methylase specificity domains"/>
    <property type="match status" value="2"/>
</dbReference>
<protein>
    <recommendedName>
        <fullName evidence="4">Type I restriction modification DNA specificity domain-containing protein</fullName>
    </recommendedName>
</protein>
<dbReference type="RefSeq" id="WP_191024574.1">
    <property type="nucleotide sequence ID" value="NZ_JABBXD010000004.1"/>
</dbReference>
<sequence length="640" mass="71440">MNWVDTRVGDFSPFVYGKAIAKKDQLSDGVPVFGSNGVYTYSSKPLVGPYAVIIGRKGTVGKIHISEKPCWVSDTAFYIQYDNIEEAYFSYYLLSSLGLEDMNTDAAVPGLNRNNAHRLEVKIPDTIEQRRQLVEPLIKLDNKIHLDQQINQTLEQVAQAIFKSWFVDFEPVKAKIAALAAGGSDEDALLAAMQAISGKDAGQLAIMQADQPEQYAELRANAALFPSAMQESELGEIPSGWSIEKTESLSEKIGMGPFGSNIKVSTFVEDGVPIISGQHLKETLVTDGDNNFITEQHADKLKNSNVYPEDIIFTHAGSIGQVSIIPAKSKWDRYVISQRQFFLRVDREKASPYFLAYFFRSFLGQHLLLSNASQVGVPSIARPSSHLKSIELVTPTVSLQEKFESHVKKLNDLVMANRKESETLKSIRETLLPKLLSGELSVDAEVKSQGKVEYDRAHDLAALIEKIESDLPSKSHFVESERVSSEFENIRAIGFMTKITGSLGEGGGEYLKLPVFLRTLRQNPILDKVLSATVDGVVSIPFFMDAIIAILNKYLGNKIQFDQKTALVLLAFPKETYRKTSELLNKAYQLSINAGLPPIDEDELHQTLSWLHEQGLVLPENKNEAWRLVDKFRHEIDNWD</sequence>
<comment type="caution">
    <text evidence="5">The sequence shown here is derived from an EMBL/GenBank/DDBJ whole genome shotgun (WGS) entry which is preliminary data.</text>
</comment>
<dbReference type="Pfam" id="PF01420">
    <property type="entry name" value="Methylase_S"/>
    <property type="match status" value="1"/>
</dbReference>
<dbReference type="InterPro" id="IPR000055">
    <property type="entry name" value="Restrct_endonuc_typeI_TRD"/>
</dbReference>
<keyword evidence="6" id="KW-1185">Reference proteome</keyword>
<evidence type="ECO:0000256" key="3">
    <source>
        <dbReference type="ARBA" id="ARBA00023125"/>
    </source>
</evidence>
<evidence type="ECO:0000313" key="5">
    <source>
        <dbReference type="EMBL" id="MBD3586006.1"/>
    </source>
</evidence>
<dbReference type="PANTHER" id="PTHR30408">
    <property type="entry name" value="TYPE-1 RESTRICTION ENZYME ECOKI SPECIFICITY PROTEIN"/>
    <property type="match status" value="1"/>
</dbReference>
<proteinExistence type="inferred from homology"/>
<reference evidence="5 6" key="1">
    <citation type="submission" date="2020-04" db="EMBL/GenBank/DDBJ databases">
        <title>Salinimonas sp. HHU 13199.</title>
        <authorList>
            <person name="Cui X."/>
            <person name="Zhang D."/>
        </authorList>
    </citation>
    <scope>NUCLEOTIDE SEQUENCE [LARGE SCALE GENOMIC DNA]</scope>
    <source>
        <strain evidence="5 6">HHU 13199</strain>
    </source>
</reference>